<dbReference type="Proteomes" id="UP000214610">
    <property type="component" value="Unassembled WGS sequence"/>
</dbReference>
<dbReference type="Pfam" id="PF03524">
    <property type="entry name" value="CagX"/>
    <property type="match status" value="1"/>
</dbReference>
<comment type="similarity">
    <text evidence="1">Belongs to the TrbG/VirB9 family.</text>
</comment>
<evidence type="ECO:0000256" key="2">
    <source>
        <dbReference type="ARBA" id="ARBA00022729"/>
    </source>
</evidence>
<dbReference type="CDD" id="cd06911">
    <property type="entry name" value="VirB9_CagX_TrbG"/>
    <property type="match status" value="1"/>
</dbReference>
<dbReference type="GeneID" id="78361611"/>
<keyword evidence="2 3" id="KW-0732">Signal</keyword>
<feature type="signal peptide" evidence="3">
    <location>
        <begin position="1"/>
        <end position="23"/>
    </location>
</feature>
<dbReference type="RefSeq" id="WP_066593145.1">
    <property type="nucleotide sequence ID" value="NZ_CAJTBZ010000049.1"/>
</dbReference>
<comment type="caution">
    <text evidence="4">The sequence shown here is derived from an EMBL/GenBank/DDBJ whole genome shotgun (WGS) entry which is preliminary data.</text>
</comment>
<gene>
    <name evidence="4" type="ORF">ADH67_06160</name>
</gene>
<dbReference type="InterPro" id="IPR010258">
    <property type="entry name" value="Conjugal_tfr_TrbG/VirB9/CagX"/>
</dbReference>
<dbReference type="Gene3D" id="2.60.40.2500">
    <property type="match status" value="1"/>
</dbReference>
<dbReference type="InterPro" id="IPR033645">
    <property type="entry name" value="VirB9/CagX/TrbG_C"/>
</dbReference>
<evidence type="ECO:0000256" key="1">
    <source>
        <dbReference type="ARBA" id="ARBA00006135"/>
    </source>
</evidence>
<reference evidence="5" key="1">
    <citation type="submission" date="2017-05" db="EMBL/GenBank/DDBJ databases">
        <title>Improved OligoMM genomes.</title>
        <authorList>
            <person name="Garzetti D."/>
        </authorList>
    </citation>
    <scope>NUCLEOTIDE SEQUENCE [LARGE SCALE GENOMIC DNA]</scope>
    <source>
        <strain evidence="5">YL45</strain>
    </source>
</reference>
<keyword evidence="5" id="KW-1185">Reference proteome</keyword>
<evidence type="ECO:0000313" key="5">
    <source>
        <dbReference type="Proteomes" id="UP000214610"/>
    </source>
</evidence>
<feature type="chain" id="PRO_5011285279" evidence="3">
    <location>
        <begin position="24"/>
        <end position="280"/>
    </location>
</feature>
<evidence type="ECO:0000313" key="4">
    <source>
        <dbReference type="EMBL" id="OXE49706.1"/>
    </source>
</evidence>
<dbReference type="EMBL" id="NHMP01000003">
    <property type="protein sequence ID" value="OXE49706.1"/>
    <property type="molecule type" value="Genomic_DNA"/>
</dbReference>
<proteinExistence type="inferred from homology"/>
<sequence>MKKLTVKVIAASLIALSAFSVSALEKPVSSSLDKRVLYTEHKEGQVYPINAVNGVITAIVFADGEKVLDWGSGYSTAWEFAARNNHFFLKPKDFQGTTNLVVVTDRYTYLFDVKLTSNKKNATYSMTFRYPMLEAQKAQEEAKKKTVNALLSNSPLNEAAIEDEGQKNTLYTENFGSSSLSRDLAPLEVFDDGQFTYLKFDKHTDFPAVYRVADDDEETLLNSHVKGQWLVIHGIYKELRLRAGQGVVGIYNDGYSGGGVRKETGVSVPGVERRLIKEVN</sequence>
<evidence type="ECO:0000256" key="3">
    <source>
        <dbReference type="SAM" id="SignalP"/>
    </source>
</evidence>
<name>A0A227KNV0_9BURK</name>
<accession>A0A227KNV0</accession>
<dbReference type="InterPro" id="IPR038161">
    <property type="entry name" value="VirB9/CagX/TrbG_C_sf"/>
</dbReference>
<dbReference type="AlphaFoldDB" id="A0A227KNV0"/>
<protein>
    <submittedName>
        <fullName evidence="4">Conjugal transfer protein</fullName>
    </submittedName>
</protein>
<organism evidence="4 5">
    <name type="scientific">Turicimonas muris</name>
    <dbReference type="NCBI Taxonomy" id="1796652"/>
    <lineage>
        <taxon>Bacteria</taxon>
        <taxon>Pseudomonadati</taxon>
        <taxon>Pseudomonadota</taxon>
        <taxon>Betaproteobacteria</taxon>
        <taxon>Burkholderiales</taxon>
        <taxon>Sutterellaceae</taxon>
        <taxon>Turicimonas</taxon>
    </lineage>
</organism>